<gene>
    <name evidence="1" type="ORF">COW83_00935</name>
</gene>
<name>A0A2H0DW23_9BACT</name>
<accession>A0A2H0DW23</accession>
<sequence>MVKIEARTREKAFFLAKNKKAGRLSGLELVTVIGSDLFSQDEYIKEYLLDPDLPLIFKIKIGLRYWVTADLILQLNIFKDYLGKINPFLFLEVFGKQRKDRKIC</sequence>
<evidence type="ECO:0000313" key="1">
    <source>
        <dbReference type="EMBL" id="PIP86058.1"/>
    </source>
</evidence>
<comment type="caution">
    <text evidence="1">The sequence shown here is derived from an EMBL/GenBank/DDBJ whole genome shotgun (WGS) entry which is preliminary data.</text>
</comment>
<proteinExistence type="predicted"/>
<protein>
    <submittedName>
        <fullName evidence="1">Uncharacterized protein</fullName>
    </submittedName>
</protein>
<dbReference type="AlphaFoldDB" id="A0A2H0DW23"/>
<reference evidence="1 2" key="1">
    <citation type="submission" date="2017-09" db="EMBL/GenBank/DDBJ databases">
        <title>Depth-based differentiation of microbial function through sediment-hosted aquifers and enrichment of novel symbionts in the deep terrestrial subsurface.</title>
        <authorList>
            <person name="Probst A.J."/>
            <person name="Ladd B."/>
            <person name="Jarett J.K."/>
            <person name="Geller-Mcgrath D.E."/>
            <person name="Sieber C.M."/>
            <person name="Emerson J.B."/>
            <person name="Anantharaman K."/>
            <person name="Thomas B.C."/>
            <person name="Malmstrom R."/>
            <person name="Stieglmeier M."/>
            <person name="Klingl A."/>
            <person name="Woyke T."/>
            <person name="Ryan C.M."/>
            <person name="Banfield J.F."/>
        </authorList>
    </citation>
    <scope>NUCLEOTIDE SEQUENCE [LARGE SCALE GENOMIC DNA]</scope>
    <source>
        <strain evidence="1">CG22_combo_CG10-13_8_21_14_all_43_12</strain>
    </source>
</reference>
<organism evidence="1 2">
    <name type="scientific">Candidatus Collierbacteria bacterium CG22_combo_CG10-13_8_21_14_all_43_12</name>
    <dbReference type="NCBI Taxonomy" id="1974537"/>
    <lineage>
        <taxon>Bacteria</taxon>
        <taxon>Candidatus Collieribacteriota</taxon>
    </lineage>
</organism>
<dbReference type="EMBL" id="PCTR01000036">
    <property type="protein sequence ID" value="PIP86058.1"/>
    <property type="molecule type" value="Genomic_DNA"/>
</dbReference>
<dbReference type="Proteomes" id="UP000231136">
    <property type="component" value="Unassembled WGS sequence"/>
</dbReference>
<evidence type="ECO:0000313" key="2">
    <source>
        <dbReference type="Proteomes" id="UP000231136"/>
    </source>
</evidence>